<evidence type="ECO:0000313" key="3">
    <source>
        <dbReference type="Proteomes" id="UP000649617"/>
    </source>
</evidence>
<reference evidence="2" key="1">
    <citation type="submission" date="2021-02" db="EMBL/GenBank/DDBJ databases">
        <authorList>
            <person name="Dougan E. K."/>
            <person name="Rhodes N."/>
            <person name="Thang M."/>
            <person name="Chan C."/>
        </authorList>
    </citation>
    <scope>NUCLEOTIDE SEQUENCE</scope>
</reference>
<proteinExistence type="predicted"/>
<dbReference type="InterPro" id="IPR027417">
    <property type="entry name" value="P-loop_NTPase"/>
</dbReference>
<feature type="compositionally biased region" description="Low complexity" evidence="1">
    <location>
        <begin position="256"/>
        <end position="268"/>
    </location>
</feature>
<feature type="region of interest" description="Disordered" evidence="1">
    <location>
        <begin position="236"/>
        <end position="270"/>
    </location>
</feature>
<dbReference type="EMBL" id="CAJNIZ010043667">
    <property type="protein sequence ID" value="CAE7665700.1"/>
    <property type="molecule type" value="Genomic_DNA"/>
</dbReference>
<gene>
    <name evidence="2" type="ORF">SPIL2461_LOCUS18210</name>
</gene>
<dbReference type="Gene3D" id="3.40.50.300">
    <property type="entry name" value="P-loop containing nucleotide triphosphate hydrolases"/>
    <property type="match status" value="1"/>
</dbReference>
<dbReference type="InterPro" id="IPR034154">
    <property type="entry name" value="TOPRIM_DnaG/twinkle"/>
</dbReference>
<dbReference type="CDD" id="cd01029">
    <property type="entry name" value="TOPRIM_primases"/>
    <property type="match status" value="1"/>
</dbReference>
<evidence type="ECO:0000256" key="1">
    <source>
        <dbReference type="SAM" id="MobiDB-lite"/>
    </source>
</evidence>
<dbReference type="Pfam" id="PF13481">
    <property type="entry name" value="AAA_25"/>
    <property type="match status" value="1"/>
</dbReference>
<organism evidence="2 3">
    <name type="scientific">Symbiodinium pilosum</name>
    <name type="common">Dinoflagellate</name>
    <dbReference type="NCBI Taxonomy" id="2952"/>
    <lineage>
        <taxon>Eukaryota</taxon>
        <taxon>Sar</taxon>
        <taxon>Alveolata</taxon>
        <taxon>Dinophyceae</taxon>
        <taxon>Suessiales</taxon>
        <taxon>Symbiodiniaceae</taxon>
        <taxon>Symbiodinium</taxon>
    </lineage>
</organism>
<protein>
    <submittedName>
        <fullName evidence="2">Uncharacterized protein</fullName>
    </submittedName>
</protein>
<evidence type="ECO:0000313" key="2">
    <source>
        <dbReference type="EMBL" id="CAE7665700.1"/>
    </source>
</evidence>
<dbReference type="Proteomes" id="UP000649617">
    <property type="component" value="Unassembled WGS sequence"/>
</dbReference>
<dbReference type="AlphaFoldDB" id="A0A812W513"/>
<keyword evidence="3" id="KW-1185">Reference proteome</keyword>
<feature type="region of interest" description="Disordered" evidence="1">
    <location>
        <begin position="420"/>
        <end position="454"/>
    </location>
</feature>
<dbReference type="Gene3D" id="3.40.1360.10">
    <property type="match status" value="1"/>
</dbReference>
<accession>A0A812W513</accession>
<name>A0A812W513_SYMPI</name>
<sequence length="1037" mass="113154">MPSPVTAHAANTVGILPDAIYPQDAFIRASGLSKTRLREARLVGLPLPTFCIGKRVFVRGRDAIEWMPQLAERLAQRETPAPHRVAVVGSRRDSGDLIVTQEVQRGQQAHRELVDPAATAEELKRCEAIIERGLQAAYEVGLALKEIHDRKLYKVRYKTFENYIRHRWGHNRNWGYGVMRAAEAANCIPRDTKQPNYKQAHALSYAPAEDRARIWESLQEEHGDAVTADKVRDAVHDARHENERSEAGEDIPPASPTATTPGPTTSSPQHLDTVVRHKDDAVDAVPIDIQPPDVEVDGGSLSDEEVRAILGEAADCARQCEELVLKLHHEWERRGGPRGFLEGVAKENSGEVWAGLQLAYGMLAFMDGLDPVLQPVCDGGKAASRREPCPVCEKPDWCCLTGPEGAIEAAVCMRVQSSNPRPNGGWAHKLRDDPLAYYDPPRPRPATSKAKETRSYASLSEASSYFVSKYGQPTGEWEYFRDDDAGRNGIACGVVLRWDPAGEDKVIRQFTQAGGTWQCTHMPAPRPLYNLLGVADRPGEIVLIVEGESAADALTSVGLLAVTSSGGAKAPDKTDWSPLAGRNVVVWGDNDPDGRAYVEKVTELLSVITNPPRIRTLTAPDLIDGSPMPTKGDAVDWINNHGDAAEPQVIAGNLQAIIDASSEWNPDDAEPAADEVPPAVTYQLITCRELAAGDYKLEYLIENAMVAGQPLIIAGQQKTLKTSFIIAAAIALATAGYFLGKLLVGRAARVAVMSGESGLATIQETAFRIAAAAGHHLADIDNLFWSPDVPKFGDLDHLEAIERFLVENKIEVLFIDPAYLCLPSADSGNLMAQGELLRGMAAICQRLGVTMVLAHHTKKNTATPAGDPPELSDIAWAGFAEFARQWWLIGRREKYKPGSGEHKLWLSVGGSAGHSGLWGVDVSEGVYSPHTPRTWDVEVRPSSEVFEEKADDREQRKQAKAAERKAEQLDSDCRQIVAVMTRLGRAETKSVIRDAAQITGSRANAAFCHLEADGTVRSAEVTRDNNQKYGGYELCQE</sequence>
<dbReference type="SUPFAM" id="SSF52540">
    <property type="entry name" value="P-loop containing nucleoside triphosphate hydrolases"/>
    <property type="match status" value="1"/>
</dbReference>
<feature type="compositionally biased region" description="Basic and acidic residues" evidence="1">
    <location>
        <begin position="236"/>
        <end position="247"/>
    </location>
</feature>
<dbReference type="OrthoDB" id="7331456at2759"/>
<comment type="caution">
    <text evidence="2">The sequence shown here is derived from an EMBL/GenBank/DDBJ whole genome shotgun (WGS) entry which is preliminary data.</text>
</comment>